<dbReference type="InterPro" id="IPR015813">
    <property type="entry name" value="Pyrv/PenolPyrv_kinase-like_dom"/>
</dbReference>
<dbReference type="PANTHER" id="PTHR32308">
    <property type="entry name" value="LYASE BETA SUBUNIT, PUTATIVE (AFU_ORTHOLOGUE AFUA_4G13030)-RELATED"/>
    <property type="match status" value="1"/>
</dbReference>
<sequence length="292" mass="31392">MKLRSLLFVPADSESKLEKTRDSNADALIFDLEDAVATARKPLGRQLAASHLEKLQGQHRWKGFVRINPLSTPEALLDLAAVVRSGLDGIVLPKADGVADVIRLGAYLDALETRAGLELGSVRILVVATETAKAMLNLDGYATQLPRLVAMTWGAEDLSAALGAATNRECDGAYSHVYLMARSLCLVAAASADVAAVDTLYTDYRDTEGLEQDCIDSRRRGFVGRIAIHPDQIEIINRCYTPSSEDVAFARTVVDAFAAAPDAGTVGINGKMFDRPHLVQAFKTLAASESAY</sequence>
<keyword evidence="2" id="KW-0479">Metal-binding</keyword>
<evidence type="ECO:0000313" key="6">
    <source>
        <dbReference type="Proteomes" id="UP000634522"/>
    </source>
</evidence>
<reference evidence="5 6" key="1">
    <citation type="submission" date="2019-12" db="EMBL/GenBank/DDBJ databases">
        <title>Comparative genomics gives insights into the taxonomy of the Azoarcus-Aromatoleum group and reveals separate origins of nif in the plant-associated Azoarcus and non-plant-associated Aromatoleum sub-groups.</title>
        <authorList>
            <person name="Lafos M."/>
            <person name="Maluk M."/>
            <person name="Batista M."/>
            <person name="Junghare M."/>
            <person name="Carmona M."/>
            <person name="Faoro H."/>
            <person name="Cruz L.M."/>
            <person name="Battistoni F."/>
            <person name="De Souza E."/>
            <person name="Pedrosa F."/>
            <person name="Chen W.-M."/>
            <person name="Poole P.S."/>
            <person name="Dixon R.A."/>
            <person name="James E.K."/>
        </authorList>
    </citation>
    <scope>NUCLEOTIDE SEQUENCE [LARGE SCALE GENOMIC DNA]</scope>
    <source>
        <strain evidence="5 6">T</strain>
    </source>
</reference>
<keyword evidence="6" id="KW-1185">Reference proteome</keyword>
<dbReference type="Gene3D" id="3.20.20.60">
    <property type="entry name" value="Phosphoenolpyruvate-binding domains"/>
    <property type="match status" value="1"/>
</dbReference>
<dbReference type="InterPro" id="IPR040442">
    <property type="entry name" value="Pyrv_kinase-like_dom_sf"/>
</dbReference>
<evidence type="ECO:0000256" key="3">
    <source>
        <dbReference type="ARBA" id="ARBA00022842"/>
    </source>
</evidence>
<dbReference type="EMBL" id="WTVS01000004">
    <property type="protein sequence ID" value="NMF96438.1"/>
    <property type="molecule type" value="Genomic_DNA"/>
</dbReference>
<proteinExistence type="predicted"/>
<dbReference type="SUPFAM" id="SSF51621">
    <property type="entry name" value="Phosphoenolpyruvate/pyruvate domain"/>
    <property type="match status" value="1"/>
</dbReference>
<accession>A0ABX1NAY1</accession>
<dbReference type="Proteomes" id="UP000634522">
    <property type="component" value="Unassembled WGS sequence"/>
</dbReference>
<dbReference type="PANTHER" id="PTHR32308:SF0">
    <property type="entry name" value="HPCH_HPAI ALDOLASE_CITRATE LYASE DOMAIN-CONTAINING PROTEIN"/>
    <property type="match status" value="1"/>
</dbReference>
<protein>
    <submittedName>
        <fullName evidence="5">CoA ester lyase</fullName>
    </submittedName>
</protein>
<dbReference type="RefSeq" id="WP_169137833.1">
    <property type="nucleotide sequence ID" value="NZ_WTVS01000004.1"/>
</dbReference>
<comment type="cofactor">
    <cofactor evidence="1">
        <name>Mg(2+)</name>
        <dbReference type="ChEBI" id="CHEBI:18420"/>
    </cofactor>
</comment>
<evidence type="ECO:0000259" key="4">
    <source>
        <dbReference type="Pfam" id="PF03328"/>
    </source>
</evidence>
<evidence type="ECO:0000256" key="2">
    <source>
        <dbReference type="ARBA" id="ARBA00022723"/>
    </source>
</evidence>
<dbReference type="PIRSF" id="PIRSF015582">
    <property type="entry name" value="Cit_lyase_B"/>
    <property type="match status" value="1"/>
</dbReference>
<comment type="caution">
    <text evidence="5">The sequence shown here is derived from an EMBL/GenBank/DDBJ whole genome shotgun (WGS) entry which is preliminary data.</text>
</comment>
<name>A0ABX1NAY1_9RHOO</name>
<dbReference type="Pfam" id="PF03328">
    <property type="entry name" value="HpcH_HpaI"/>
    <property type="match status" value="1"/>
</dbReference>
<evidence type="ECO:0000256" key="1">
    <source>
        <dbReference type="ARBA" id="ARBA00001946"/>
    </source>
</evidence>
<feature type="domain" description="HpcH/HpaI aldolase/citrate lyase" evidence="4">
    <location>
        <begin position="4"/>
        <end position="230"/>
    </location>
</feature>
<keyword evidence="3" id="KW-0460">Magnesium</keyword>
<dbReference type="GO" id="GO:0016829">
    <property type="term" value="F:lyase activity"/>
    <property type="evidence" value="ECO:0007669"/>
    <property type="project" value="UniProtKB-KW"/>
</dbReference>
<dbReference type="InterPro" id="IPR005000">
    <property type="entry name" value="Aldolase/citrate-lyase_domain"/>
</dbReference>
<evidence type="ECO:0000313" key="5">
    <source>
        <dbReference type="EMBL" id="NMF96438.1"/>
    </source>
</evidence>
<organism evidence="5 6">
    <name type="scientific">Aromatoleum toluolicum</name>
    <dbReference type="NCBI Taxonomy" id="90060"/>
    <lineage>
        <taxon>Bacteria</taxon>
        <taxon>Pseudomonadati</taxon>
        <taxon>Pseudomonadota</taxon>
        <taxon>Betaproteobacteria</taxon>
        <taxon>Rhodocyclales</taxon>
        <taxon>Rhodocyclaceae</taxon>
        <taxon>Aromatoleum</taxon>
    </lineage>
</organism>
<dbReference type="InterPro" id="IPR011206">
    <property type="entry name" value="Citrate_lyase_beta/mcl1/mcl2"/>
</dbReference>
<gene>
    <name evidence="5" type="ORF">GPA27_03385</name>
</gene>
<keyword evidence="5" id="KW-0456">Lyase</keyword>